<evidence type="ECO:0000313" key="2">
    <source>
        <dbReference type="EMBL" id="SDL83543.1"/>
    </source>
</evidence>
<evidence type="ECO:0000313" key="3">
    <source>
        <dbReference type="Proteomes" id="UP000198680"/>
    </source>
</evidence>
<dbReference type="STRING" id="1137991.SAMN05660642_00960"/>
<gene>
    <name evidence="2" type="ORF">SAMN05660642_00960</name>
</gene>
<protein>
    <submittedName>
        <fullName evidence="2">Uncharacterized protein</fullName>
    </submittedName>
</protein>
<proteinExistence type="predicted"/>
<sequence>MALDHGAPRPVSPGSDGHGSSTVVGLRPGGGDVIDHGADVLDPRCTPQPA</sequence>
<feature type="compositionally biased region" description="Basic and acidic residues" evidence="1">
    <location>
        <begin position="33"/>
        <end position="42"/>
    </location>
</feature>
<keyword evidence="3" id="KW-1185">Reference proteome</keyword>
<feature type="region of interest" description="Disordered" evidence="1">
    <location>
        <begin position="1"/>
        <end position="50"/>
    </location>
</feature>
<dbReference type="Proteomes" id="UP000198680">
    <property type="component" value="Unassembled WGS sequence"/>
</dbReference>
<reference evidence="3" key="1">
    <citation type="submission" date="2016-10" db="EMBL/GenBank/DDBJ databases">
        <authorList>
            <person name="Varghese N."/>
            <person name="Submissions S."/>
        </authorList>
    </citation>
    <scope>NUCLEOTIDE SEQUENCE [LARGE SCALE GENOMIC DNA]</scope>
    <source>
        <strain evidence="3">DSM 45419</strain>
    </source>
</reference>
<dbReference type="AlphaFoldDB" id="A0A1G9NAY2"/>
<name>A0A1G9NAY2_9ACTN</name>
<evidence type="ECO:0000256" key="1">
    <source>
        <dbReference type="SAM" id="MobiDB-lite"/>
    </source>
</evidence>
<organism evidence="2 3">
    <name type="scientific">Geodermatophilus siccatus</name>
    <dbReference type="NCBI Taxonomy" id="1137991"/>
    <lineage>
        <taxon>Bacteria</taxon>
        <taxon>Bacillati</taxon>
        <taxon>Actinomycetota</taxon>
        <taxon>Actinomycetes</taxon>
        <taxon>Geodermatophilales</taxon>
        <taxon>Geodermatophilaceae</taxon>
        <taxon>Geodermatophilus</taxon>
    </lineage>
</organism>
<accession>A0A1G9NAY2</accession>
<dbReference type="EMBL" id="FNHE01000002">
    <property type="protein sequence ID" value="SDL83543.1"/>
    <property type="molecule type" value="Genomic_DNA"/>
</dbReference>